<dbReference type="OrthoDB" id="629393at2"/>
<reference evidence="4 5" key="1">
    <citation type="submission" date="2017-04" db="EMBL/GenBank/DDBJ databases">
        <authorList>
            <person name="Afonso C.L."/>
            <person name="Miller P.J."/>
            <person name="Scott M.A."/>
            <person name="Spackman E."/>
            <person name="Goraichik I."/>
            <person name="Dimitrov K.M."/>
            <person name="Suarez D.L."/>
            <person name="Swayne D.E."/>
        </authorList>
    </citation>
    <scope>NUCLEOTIDE SEQUENCE [LARGE SCALE GENOMIC DNA]</scope>
    <source>
        <strain evidence="4 5">DSM 22418</strain>
    </source>
</reference>
<dbReference type="STRING" id="561061.SAMN05660862_3212"/>
<dbReference type="PIRSF" id="PIRSF018266">
    <property type="entry name" value="FecR"/>
    <property type="match status" value="1"/>
</dbReference>
<evidence type="ECO:0000259" key="3">
    <source>
        <dbReference type="Pfam" id="PF16344"/>
    </source>
</evidence>
<dbReference type="PANTHER" id="PTHR30273:SF2">
    <property type="entry name" value="PROTEIN FECR"/>
    <property type="match status" value="1"/>
</dbReference>
<dbReference type="Pfam" id="PF04773">
    <property type="entry name" value="FecR"/>
    <property type="match status" value="1"/>
</dbReference>
<dbReference type="Proteomes" id="UP000192980">
    <property type="component" value="Unassembled WGS sequence"/>
</dbReference>
<dbReference type="Gene3D" id="3.55.50.30">
    <property type="match status" value="1"/>
</dbReference>
<keyword evidence="1" id="KW-0472">Membrane</keyword>
<evidence type="ECO:0000313" key="5">
    <source>
        <dbReference type="Proteomes" id="UP000192980"/>
    </source>
</evidence>
<accession>A0A1X7KTJ9</accession>
<feature type="domain" description="Protein FecR C-terminal" evidence="3">
    <location>
        <begin position="302"/>
        <end position="367"/>
    </location>
</feature>
<proteinExistence type="predicted"/>
<dbReference type="AlphaFoldDB" id="A0A1X7KTJ9"/>
<dbReference type="EMBL" id="FXAU01000006">
    <property type="protein sequence ID" value="SMG44835.1"/>
    <property type="molecule type" value="Genomic_DNA"/>
</dbReference>
<dbReference type="Pfam" id="PF16344">
    <property type="entry name" value="FecR_C"/>
    <property type="match status" value="1"/>
</dbReference>
<dbReference type="InterPro" id="IPR012373">
    <property type="entry name" value="Ferrdict_sens_TM"/>
</dbReference>
<organism evidence="4 5">
    <name type="scientific">Sphingobacterium psychroaquaticum</name>
    <dbReference type="NCBI Taxonomy" id="561061"/>
    <lineage>
        <taxon>Bacteria</taxon>
        <taxon>Pseudomonadati</taxon>
        <taxon>Bacteroidota</taxon>
        <taxon>Sphingobacteriia</taxon>
        <taxon>Sphingobacteriales</taxon>
        <taxon>Sphingobacteriaceae</taxon>
        <taxon>Sphingobacterium</taxon>
    </lineage>
</organism>
<dbReference type="GO" id="GO:0016989">
    <property type="term" value="F:sigma factor antagonist activity"/>
    <property type="evidence" value="ECO:0007669"/>
    <property type="project" value="TreeGrafter"/>
</dbReference>
<keyword evidence="1" id="KW-0812">Transmembrane</keyword>
<sequence length="377" mass="42458">MKNAKEILDRYNAGTATAEEIAIVESWYLKYKTPPSDLLVSDLLEEEEMGLQRLRAATAKKRHIRLWKPIAAAAILLLGVGWWALHKFDREPAAATEMLAGGESAILTLADGKKIALSTENIGKLLQDESVQIQQSAEGELVYTLSEKEQAHSPSSFNTIETPKGVQYKIVLPDRSVVYLSALSRLRYPVGFSKEERKVELTGQAHFEVSTIGAQGHKTPFVVQAGQQVIEVLGTQFNVCAYAGDGFIETALLEGKVKVSVKGSRKEVFLKPGQLARQDIGTQKLTVEEVDVNDLQAWKEGYFIFNNENIKDIMRKLSRWYGFEVEFVGPMNDISFQGNYQRTRDVRYLLKTLELSNNVHFEFIESKNERRVVVTRK</sequence>
<gene>
    <name evidence="4" type="ORF">SAMN05660862_3212</name>
</gene>
<dbReference type="Gene3D" id="2.60.120.1440">
    <property type="match status" value="1"/>
</dbReference>
<protein>
    <submittedName>
        <fullName evidence="4">FecR family protein</fullName>
    </submittedName>
</protein>
<name>A0A1X7KTJ9_9SPHI</name>
<keyword evidence="5" id="KW-1185">Reference proteome</keyword>
<evidence type="ECO:0000313" key="4">
    <source>
        <dbReference type="EMBL" id="SMG44835.1"/>
    </source>
</evidence>
<dbReference type="RefSeq" id="WP_085473904.1">
    <property type="nucleotide sequence ID" value="NZ_FXAU01000006.1"/>
</dbReference>
<dbReference type="InterPro" id="IPR032508">
    <property type="entry name" value="FecR_C"/>
</dbReference>
<evidence type="ECO:0000259" key="2">
    <source>
        <dbReference type="Pfam" id="PF04773"/>
    </source>
</evidence>
<feature type="transmembrane region" description="Helical" evidence="1">
    <location>
        <begin position="66"/>
        <end position="85"/>
    </location>
</feature>
<keyword evidence="1" id="KW-1133">Transmembrane helix</keyword>
<dbReference type="InterPro" id="IPR006860">
    <property type="entry name" value="FecR"/>
</dbReference>
<feature type="domain" description="FecR protein" evidence="2">
    <location>
        <begin position="159"/>
        <end position="258"/>
    </location>
</feature>
<dbReference type="PANTHER" id="PTHR30273">
    <property type="entry name" value="PERIPLASMIC SIGNAL SENSOR AND SIGMA FACTOR ACTIVATOR FECR-RELATED"/>
    <property type="match status" value="1"/>
</dbReference>
<evidence type="ECO:0000256" key="1">
    <source>
        <dbReference type="SAM" id="Phobius"/>
    </source>
</evidence>